<reference evidence="7" key="1">
    <citation type="submission" date="2020-06" db="EMBL/GenBank/DDBJ databases">
        <authorList>
            <consortium name="Plant Systems Biology data submission"/>
        </authorList>
    </citation>
    <scope>NUCLEOTIDE SEQUENCE</scope>
    <source>
        <strain evidence="7">D6</strain>
    </source>
</reference>
<feature type="transmembrane region" description="Helical" evidence="6">
    <location>
        <begin position="16"/>
        <end position="40"/>
    </location>
</feature>
<comment type="caution">
    <text evidence="7">The sequence shown here is derived from an EMBL/GenBank/DDBJ whole genome shotgun (WGS) entry which is preliminary data.</text>
</comment>
<organism evidence="7 8">
    <name type="scientific">Seminavis robusta</name>
    <dbReference type="NCBI Taxonomy" id="568900"/>
    <lineage>
        <taxon>Eukaryota</taxon>
        <taxon>Sar</taxon>
        <taxon>Stramenopiles</taxon>
        <taxon>Ochrophyta</taxon>
        <taxon>Bacillariophyta</taxon>
        <taxon>Bacillariophyceae</taxon>
        <taxon>Bacillariophycidae</taxon>
        <taxon>Naviculales</taxon>
        <taxon>Naviculaceae</taxon>
        <taxon>Seminavis</taxon>
    </lineage>
</organism>
<feature type="transmembrane region" description="Helical" evidence="6">
    <location>
        <begin position="140"/>
        <end position="158"/>
    </location>
</feature>
<dbReference type="OrthoDB" id="18453at2759"/>
<evidence type="ECO:0000313" key="8">
    <source>
        <dbReference type="Proteomes" id="UP001153069"/>
    </source>
</evidence>
<dbReference type="EMBL" id="CAICTM010002024">
    <property type="protein sequence ID" value="CAB9527605.1"/>
    <property type="molecule type" value="Genomic_DNA"/>
</dbReference>
<evidence type="ECO:0000256" key="2">
    <source>
        <dbReference type="ARBA" id="ARBA00022692"/>
    </source>
</evidence>
<evidence type="ECO:0000256" key="5">
    <source>
        <dbReference type="SAM" id="MobiDB-lite"/>
    </source>
</evidence>
<evidence type="ECO:0000313" key="7">
    <source>
        <dbReference type="EMBL" id="CAB9527605.1"/>
    </source>
</evidence>
<feature type="transmembrane region" description="Helical" evidence="6">
    <location>
        <begin position="61"/>
        <end position="78"/>
    </location>
</feature>
<feature type="compositionally biased region" description="Acidic residues" evidence="5">
    <location>
        <begin position="423"/>
        <end position="432"/>
    </location>
</feature>
<protein>
    <submittedName>
        <fullName evidence="7">Uncharacterized protein</fullName>
    </submittedName>
</protein>
<evidence type="ECO:0000256" key="1">
    <source>
        <dbReference type="ARBA" id="ARBA00004141"/>
    </source>
</evidence>
<proteinExistence type="predicted"/>
<comment type="subcellular location">
    <subcellularLocation>
        <location evidence="1">Membrane</location>
        <topology evidence="1">Multi-pass membrane protein</topology>
    </subcellularLocation>
</comment>
<name>A0A9N8HWS0_9STRA</name>
<feature type="region of interest" description="Disordered" evidence="5">
    <location>
        <begin position="414"/>
        <end position="490"/>
    </location>
</feature>
<dbReference type="GO" id="GO:0007189">
    <property type="term" value="P:adenylate cyclase-activating G protein-coupled receptor signaling pathway"/>
    <property type="evidence" value="ECO:0007669"/>
    <property type="project" value="TreeGrafter"/>
</dbReference>
<dbReference type="PANTHER" id="PTHR23112:SF0">
    <property type="entry name" value="TRANSMEMBRANE PROTEIN 116"/>
    <property type="match status" value="1"/>
</dbReference>
<gene>
    <name evidence="7" type="ORF">SEMRO_2026_G311680.1</name>
</gene>
<sequence>MAGGIETVTPTWQYSVIGWGLLIPGNLSMIGSSLIVYSILGPGRAEKLKKPHMRLMLGMSLWDIIYSFAMGYTFLMAPQGGQVPGFVGNTASCRMHGFLQQMSHNTIGYSALLSTYYWLTVTQGLRLETWVRFEPLLHSVLPLYVITLGAVCLYYRLYNQTFSICWVSSDPPGCQTGPGTPDCAFPSQPDKMHTVAKIEMSNMFASIGWVWITNFMIWWKVYRQERRNRMRLAEIEGRRRSSSLNFTSVFSAWSRSSQMESGVQDKKGLRQSQQMAAIAKKKNRRDRQVLIQSALYAGCFFLTWIGPVFHHIFVAAPPFPVMCIVAMFVPLQGFFNAFIYARPTYLRIRKKFPHVTSWDAFKRIFFAADPMASICCTDSRASACQKAVTGTGTACSNLVCSNLAAETHDTTTYHDNATSQHQDEDDDDDEFNFDPNDPFSCPEEDATGSDSAANGSAVLECGLADDRDADGAAGMEEAEQNLPESRARSERRLNVFSSFRR</sequence>
<keyword evidence="2 6" id="KW-0812">Transmembrane</keyword>
<evidence type="ECO:0000256" key="3">
    <source>
        <dbReference type="ARBA" id="ARBA00022989"/>
    </source>
</evidence>
<keyword evidence="8" id="KW-1185">Reference proteome</keyword>
<accession>A0A9N8HWS0</accession>
<dbReference type="SUPFAM" id="SSF81321">
    <property type="entry name" value="Family A G protein-coupled receptor-like"/>
    <property type="match status" value="1"/>
</dbReference>
<feature type="transmembrane region" description="Helical" evidence="6">
    <location>
        <begin position="319"/>
        <end position="341"/>
    </location>
</feature>
<dbReference type="AlphaFoldDB" id="A0A9N8HWS0"/>
<feature type="transmembrane region" description="Helical" evidence="6">
    <location>
        <begin position="203"/>
        <end position="222"/>
    </location>
</feature>
<keyword evidence="3 6" id="KW-1133">Transmembrane helix</keyword>
<keyword evidence="4 6" id="KW-0472">Membrane</keyword>
<evidence type="ECO:0000256" key="4">
    <source>
        <dbReference type="ARBA" id="ARBA00023136"/>
    </source>
</evidence>
<dbReference type="GO" id="GO:0004930">
    <property type="term" value="F:G protein-coupled receptor activity"/>
    <property type="evidence" value="ECO:0007669"/>
    <property type="project" value="TreeGrafter"/>
</dbReference>
<evidence type="ECO:0000256" key="6">
    <source>
        <dbReference type="SAM" id="Phobius"/>
    </source>
</evidence>
<feature type="transmembrane region" description="Helical" evidence="6">
    <location>
        <begin position="289"/>
        <end position="313"/>
    </location>
</feature>
<dbReference type="Proteomes" id="UP001153069">
    <property type="component" value="Unassembled WGS sequence"/>
</dbReference>
<dbReference type="PANTHER" id="PTHR23112">
    <property type="entry name" value="G PROTEIN-COUPLED RECEPTOR 157-RELATED"/>
    <property type="match status" value="1"/>
</dbReference>
<feature type="transmembrane region" description="Helical" evidence="6">
    <location>
        <begin position="98"/>
        <end position="119"/>
    </location>
</feature>
<dbReference type="GO" id="GO:0005886">
    <property type="term" value="C:plasma membrane"/>
    <property type="evidence" value="ECO:0007669"/>
    <property type="project" value="TreeGrafter"/>
</dbReference>
<dbReference type="Gene3D" id="1.20.1070.10">
    <property type="entry name" value="Rhodopsin 7-helix transmembrane proteins"/>
    <property type="match status" value="1"/>
</dbReference>